<dbReference type="Proteomes" id="UP000683437">
    <property type="component" value="Segment"/>
</dbReference>
<reference evidence="1 2" key="1">
    <citation type="submission" date="2021-03" db="EMBL/GenBank/DDBJ databases">
        <authorList>
            <person name="Guerrero-Bustamante C.A."/>
            <person name="Garlena R.A."/>
            <person name="Russell D.A."/>
            <person name="Jacobs-Sera D."/>
            <person name="Hatfull G.F."/>
        </authorList>
    </citation>
    <scope>NUCLEOTIDE SEQUENCE [LARGE SCALE GENOMIC DNA]</scope>
</reference>
<organism evidence="1 2">
    <name type="scientific">Mycobacterium phage I3</name>
    <dbReference type="NCBI Taxonomy" id="2994057"/>
    <lineage>
        <taxon>Viruses</taxon>
        <taxon>Duplodnaviria</taxon>
        <taxon>Heunggongvirae</taxon>
        <taxon>Uroviricota</taxon>
        <taxon>Caudoviricetes</taxon>
        <taxon>Ceeclamvirinae</taxon>
        <taxon>Bixzunavirus</taxon>
        <taxon>Bixzunavirus I3</taxon>
    </lineage>
</organism>
<accession>A0A8F2E7W6</accession>
<name>A0A8F2E7W6_9CAUD</name>
<dbReference type="GeneID" id="75735497"/>
<proteinExistence type="predicted"/>
<dbReference type="EMBL" id="MW822148">
    <property type="protein sequence ID" value="QWT30508.1"/>
    <property type="molecule type" value="Genomic_DNA"/>
</dbReference>
<sequence>MRLLAHSMRSRTALVQHEPDGPAFIYQFGPVDTYSSVEDPETWFVPKGWVTDFPDGNEFATIRQLRTHVINTVAGRRMDLAAEGSDTQ</sequence>
<dbReference type="RefSeq" id="YP_010510642.1">
    <property type="nucleotide sequence ID" value="NC_067270.1"/>
</dbReference>
<evidence type="ECO:0000313" key="2">
    <source>
        <dbReference type="Proteomes" id="UP000683437"/>
    </source>
</evidence>
<evidence type="ECO:0000313" key="1">
    <source>
        <dbReference type="EMBL" id="QWT30508.1"/>
    </source>
</evidence>
<protein>
    <submittedName>
        <fullName evidence="1">Uncharacterized protein</fullName>
    </submittedName>
</protein>
<keyword evidence="2" id="KW-1185">Reference proteome</keyword>
<gene>
    <name evidence="1" type="primary">269</name>
    <name evidence="1" type="ORF">PBI_I3_269</name>
</gene>